<proteinExistence type="predicted"/>
<sequence length="126" mass="13524">MTSATDLLITYLLINKFGGFQPPPNLADPSRRVHLCGVAKRKFCRSKSIGTDKADSVPSLRPAGADPAHTVAALIFADHAHGVDGWANKCPHIVKHQFCAFTALEITALSILVQTGQNAPPLRIEV</sequence>
<name>A0ABS8KKX4_9BURK</name>
<dbReference type="EMBL" id="JAJITC010000019">
    <property type="protein sequence ID" value="MCC8405420.1"/>
    <property type="molecule type" value="Genomic_DNA"/>
</dbReference>
<evidence type="ECO:0000313" key="1">
    <source>
        <dbReference type="EMBL" id="MCC8405420.1"/>
    </source>
</evidence>
<accession>A0ABS8KKX4</accession>
<reference evidence="1 2" key="1">
    <citation type="submission" date="2021-11" db="EMBL/GenBank/DDBJ databases">
        <authorList>
            <person name="Oh E.-T."/>
            <person name="Kim S.-B."/>
        </authorList>
    </citation>
    <scope>NUCLEOTIDE SEQUENCE [LARGE SCALE GENOMIC DNA]</scope>
    <source>
        <strain evidence="1 2">MMS20-SJTN17</strain>
    </source>
</reference>
<comment type="caution">
    <text evidence="1">The sequence shown here is derived from an EMBL/GenBank/DDBJ whole genome shotgun (WGS) entry which is preliminary data.</text>
</comment>
<protein>
    <submittedName>
        <fullName evidence="1">Uncharacterized protein</fullName>
    </submittedName>
</protein>
<dbReference type="RefSeq" id="WP_230564187.1">
    <property type="nucleotide sequence ID" value="NZ_JAJITC010000019.1"/>
</dbReference>
<gene>
    <name evidence="1" type="ORF">LJ655_26795</name>
</gene>
<dbReference type="Proteomes" id="UP001430614">
    <property type="component" value="Unassembled WGS sequence"/>
</dbReference>
<organism evidence="1 2">
    <name type="scientific">Paraburkholderia translucens</name>
    <dbReference type="NCBI Taxonomy" id="2886945"/>
    <lineage>
        <taxon>Bacteria</taxon>
        <taxon>Pseudomonadati</taxon>
        <taxon>Pseudomonadota</taxon>
        <taxon>Betaproteobacteria</taxon>
        <taxon>Burkholderiales</taxon>
        <taxon>Burkholderiaceae</taxon>
        <taxon>Paraburkholderia</taxon>
    </lineage>
</organism>
<keyword evidence="2" id="KW-1185">Reference proteome</keyword>
<evidence type="ECO:0000313" key="2">
    <source>
        <dbReference type="Proteomes" id="UP001430614"/>
    </source>
</evidence>